<feature type="transmembrane region" description="Helical" evidence="1">
    <location>
        <begin position="38"/>
        <end position="56"/>
    </location>
</feature>
<evidence type="ECO:0000313" key="2">
    <source>
        <dbReference type="EMBL" id="GGO83463.1"/>
    </source>
</evidence>
<accession>A0A917ZHR9</accession>
<sequence length="75" mass="7681">MKRHEFDPAVLVAGLLFLGLAVLYLLDASGAADIPSVVGAVTTGVGLVTVGITAGVTESARSRRRRCADKRAGDA</sequence>
<keyword evidence="1" id="KW-0812">Transmembrane</keyword>
<protein>
    <submittedName>
        <fullName evidence="2">Uncharacterized protein</fullName>
    </submittedName>
</protein>
<name>A0A917ZHR9_9ACTN</name>
<keyword evidence="1" id="KW-1133">Transmembrane helix</keyword>
<keyword evidence="3" id="KW-1185">Reference proteome</keyword>
<organism evidence="2 3">
    <name type="scientific">Wenjunlia tyrosinilytica</name>
    <dbReference type="NCBI Taxonomy" id="1544741"/>
    <lineage>
        <taxon>Bacteria</taxon>
        <taxon>Bacillati</taxon>
        <taxon>Actinomycetota</taxon>
        <taxon>Actinomycetes</taxon>
        <taxon>Kitasatosporales</taxon>
        <taxon>Streptomycetaceae</taxon>
        <taxon>Wenjunlia</taxon>
    </lineage>
</organism>
<proteinExistence type="predicted"/>
<comment type="caution">
    <text evidence="2">The sequence shown here is derived from an EMBL/GenBank/DDBJ whole genome shotgun (WGS) entry which is preliminary data.</text>
</comment>
<evidence type="ECO:0000313" key="3">
    <source>
        <dbReference type="Proteomes" id="UP000641932"/>
    </source>
</evidence>
<gene>
    <name evidence="2" type="ORF">GCM10012280_12520</name>
</gene>
<dbReference type="AlphaFoldDB" id="A0A917ZHR9"/>
<reference evidence="2" key="2">
    <citation type="submission" date="2020-09" db="EMBL/GenBank/DDBJ databases">
        <authorList>
            <person name="Sun Q."/>
            <person name="Zhou Y."/>
        </authorList>
    </citation>
    <scope>NUCLEOTIDE SEQUENCE</scope>
    <source>
        <strain evidence="2">CGMCC 4.7201</strain>
    </source>
</reference>
<reference evidence="2" key="1">
    <citation type="journal article" date="2014" name="Int. J. Syst. Evol. Microbiol.">
        <title>Complete genome sequence of Corynebacterium casei LMG S-19264T (=DSM 44701T), isolated from a smear-ripened cheese.</title>
        <authorList>
            <consortium name="US DOE Joint Genome Institute (JGI-PGF)"/>
            <person name="Walter F."/>
            <person name="Albersmeier A."/>
            <person name="Kalinowski J."/>
            <person name="Ruckert C."/>
        </authorList>
    </citation>
    <scope>NUCLEOTIDE SEQUENCE</scope>
    <source>
        <strain evidence="2">CGMCC 4.7201</strain>
    </source>
</reference>
<dbReference type="Proteomes" id="UP000641932">
    <property type="component" value="Unassembled WGS sequence"/>
</dbReference>
<dbReference type="RefSeq" id="WP_189130505.1">
    <property type="nucleotide sequence ID" value="NZ_BMMS01000004.1"/>
</dbReference>
<evidence type="ECO:0000256" key="1">
    <source>
        <dbReference type="SAM" id="Phobius"/>
    </source>
</evidence>
<keyword evidence="1" id="KW-0472">Membrane</keyword>
<dbReference type="EMBL" id="BMMS01000004">
    <property type="protein sequence ID" value="GGO83463.1"/>
    <property type="molecule type" value="Genomic_DNA"/>
</dbReference>